<accession>A0ABD2I7I7</accession>
<proteinExistence type="predicted"/>
<dbReference type="AlphaFoldDB" id="A0ABD2I7I7"/>
<dbReference type="Proteomes" id="UP001620626">
    <property type="component" value="Unassembled WGS sequence"/>
</dbReference>
<feature type="signal peptide" evidence="1">
    <location>
        <begin position="1"/>
        <end position="17"/>
    </location>
</feature>
<sequence>MILLYFCFALFIANGFGEEHSAQWKNSCKEFGQSMQNLVNELANNDGKASIATTVETTSNLKTLSEQLAQTIQNAKHIKLGSLIVEHAHKISQFCQHLLIAYGRHNSEETEFKERLENGIGQLMGRMGQIRRLIGTILLAWDIWPKLYNFRVGEGSSDAFVQFVDQMEQRVGQMVAQIGQNESYYQSTISSFDEALHNLRAIATEQDKDELRNYGKVWTIVQRLMIKAWSEVLRNVTADLFGSSSKFYGLKLLTEFGKEIAFDEQICADVKAMFEQRKASIIDRIKNVATILHSGMERCKTAIVIKGQSSTSALKKLQNLYEIIYNELDMKDVPESMNSVKNKLAVLEQCAMAKDGMPNKGADDLALSGDTSNCMNSEGLEKGIVEEAKELVDSLNIC</sequence>
<keyword evidence="3" id="KW-1185">Reference proteome</keyword>
<gene>
    <name evidence="2" type="ORF">niasHT_039183</name>
</gene>
<evidence type="ECO:0000256" key="1">
    <source>
        <dbReference type="SAM" id="SignalP"/>
    </source>
</evidence>
<protein>
    <submittedName>
        <fullName evidence="2">Uncharacterized protein</fullName>
    </submittedName>
</protein>
<keyword evidence="1" id="KW-0732">Signal</keyword>
<organism evidence="2 3">
    <name type="scientific">Heterodera trifolii</name>
    <dbReference type="NCBI Taxonomy" id="157864"/>
    <lineage>
        <taxon>Eukaryota</taxon>
        <taxon>Metazoa</taxon>
        <taxon>Ecdysozoa</taxon>
        <taxon>Nematoda</taxon>
        <taxon>Chromadorea</taxon>
        <taxon>Rhabditida</taxon>
        <taxon>Tylenchina</taxon>
        <taxon>Tylenchomorpha</taxon>
        <taxon>Tylenchoidea</taxon>
        <taxon>Heteroderidae</taxon>
        <taxon>Heteroderinae</taxon>
        <taxon>Heterodera</taxon>
    </lineage>
</organism>
<evidence type="ECO:0000313" key="2">
    <source>
        <dbReference type="EMBL" id="KAL3075103.1"/>
    </source>
</evidence>
<evidence type="ECO:0000313" key="3">
    <source>
        <dbReference type="Proteomes" id="UP001620626"/>
    </source>
</evidence>
<name>A0ABD2I7I7_9BILA</name>
<comment type="caution">
    <text evidence="2">The sequence shown here is derived from an EMBL/GenBank/DDBJ whole genome shotgun (WGS) entry which is preliminary data.</text>
</comment>
<dbReference type="EMBL" id="JBICBT010001285">
    <property type="protein sequence ID" value="KAL3075103.1"/>
    <property type="molecule type" value="Genomic_DNA"/>
</dbReference>
<reference evidence="2 3" key="1">
    <citation type="submission" date="2024-10" db="EMBL/GenBank/DDBJ databases">
        <authorList>
            <person name="Kim D."/>
        </authorList>
    </citation>
    <scope>NUCLEOTIDE SEQUENCE [LARGE SCALE GENOMIC DNA]</scope>
    <source>
        <strain evidence="2">BH-2024</strain>
    </source>
</reference>
<feature type="chain" id="PRO_5044877378" evidence="1">
    <location>
        <begin position="18"/>
        <end position="398"/>
    </location>
</feature>